<keyword evidence="2" id="KW-0732">Signal</keyword>
<accession>A0AA46TIR0</accession>
<dbReference type="PROSITE" id="PS51257">
    <property type="entry name" value="PROKAR_LIPOPROTEIN"/>
    <property type="match status" value="1"/>
</dbReference>
<dbReference type="EMBL" id="CP094970">
    <property type="protein sequence ID" value="UYM05883.1"/>
    <property type="molecule type" value="Genomic_DNA"/>
</dbReference>
<gene>
    <name evidence="3" type="ORF">L0C25_02065</name>
</gene>
<reference evidence="3" key="1">
    <citation type="submission" date="2022-01" db="EMBL/GenBank/DDBJ databases">
        <title>Nocardioidaceae gen. sp. A5X3R13.</title>
        <authorList>
            <person name="Lopez Marin M.A."/>
            <person name="Uhlik O."/>
        </authorList>
    </citation>
    <scope>NUCLEOTIDE SEQUENCE</scope>
    <source>
        <strain evidence="3">A5X3R13</strain>
    </source>
</reference>
<dbReference type="KEGG" id="sgrg:L0C25_02065"/>
<feature type="region of interest" description="Disordered" evidence="1">
    <location>
        <begin position="48"/>
        <end position="68"/>
    </location>
</feature>
<dbReference type="AlphaFoldDB" id="A0AA46TIR0"/>
<evidence type="ECO:0000313" key="4">
    <source>
        <dbReference type="Proteomes" id="UP001164390"/>
    </source>
</evidence>
<dbReference type="RefSeq" id="WP_271634722.1">
    <property type="nucleotide sequence ID" value="NZ_CP094970.1"/>
</dbReference>
<name>A0AA46TIR0_9ACTN</name>
<sequence>MHVRTALAFRLLAATAVGAVSLAGCQYNTEVGAVNRCGEAVEVDVVSSKASADDGPAGDVLDPGERGYVRSVPESKDTVYVMVRRPDATRTVTRTVAVADLADPPEDADYEVEVALSGSFCPR</sequence>
<dbReference type="Proteomes" id="UP001164390">
    <property type="component" value="Chromosome"/>
</dbReference>
<feature type="signal peptide" evidence="2">
    <location>
        <begin position="1"/>
        <end position="19"/>
    </location>
</feature>
<evidence type="ECO:0008006" key="5">
    <source>
        <dbReference type="Google" id="ProtNLM"/>
    </source>
</evidence>
<feature type="chain" id="PRO_5041427758" description="Secreted protein" evidence="2">
    <location>
        <begin position="20"/>
        <end position="123"/>
    </location>
</feature>
<keyword evidence="4" id="KW-1185">Reference proteome</keyword>
<protein>
    <recommendedName>
        <fullName evidence="5">Secreted protein</fullName>
    </recommendedName>
</protein>
<evidence type="ECO:0000256" key="1">
    <source>
        <dbReference type="SAM" id="MobiDB-lite"/>
    </source>
</evidence>
<organism evidence="3 4">
    <name type="scientific">Solicola gregarius</name>
    <dbReference type="NCBI Taxonomy" id="2908642"/>
    <lineage>
        <taxon>Bacteria</taxon>
        <taxon>Bacillati</taxon>
        <taxon>Actinomycetota</taxon>
        <taxon>Actinomycetes</taxon>
        <taxon>Propionibacteriales</taxon>
        <taxon>Nocardioidaceae</taxon>
        <taxon>Solicola</taxon>
    </lineage>
</organism>
<proteinExistence type="predicted"/>
<evidence type="ECO:0000256" key="2">
    <source>
        <dbReference type="SAM" id="SignalP"/>
    </source>
</evidence>
<evidence type="ECO:0000313" key="3">
    <source>
        <dbReference type="EMBL" id="UYM05883.1"/>
    </source>
</evidence>